<proteinExistence type="predicted"/>
<feature type="region of interest" description="Disordered" evidence="1">
    <location>
        <begin position="196"/>
        <end position="235"/>
    </location>
</feature>
<evidence type="ECO:0000256" key="2">
    <source>
        <dbReference type="SAM" id="Phobius"/>
    </source>
</evidence>
<protein>
    <submittedName>
        <fullName evidence="3">PilN domain-containing protein</fullName>
    </submittedName>
</protein>
<keyword evidence="2" id="KW-1133">Transmembrane helix</keyword>
<organism evidence="3 4">
    <name type="scientific">Roseateles amylovorans</name>
    <dbReference type="NCBI Taxonomy" id="2978473"/>
    <lineage>
        <taxon>Bacteria</taxon>
        <taxon>Pseudomonadati</taxon>
        <taxon>Pseudomonadota</taxon>
        <taxon>Betaproteobacteria</taxon>
        <taxon>Burkholderiales</taxon>
        <taxon>Sphaerotilaceae</taxon>
        <taxon>Roseateles</taxon>
    </lineage>
</organism>
<gene>
    <name evidence="3" type="ORF">N4261_13350</name>
</gene>
<feature type="transmembrane region" description="Helical" evidence="2">
    <location>
        <begin position="29"/>
        <end position="49"/>
    </location>
</feature>
<reference evidence="3" key="1">
    <citation type="submission" date="2022-10" db="EMBL/GenBank/DDBJ databases">
        <title>Characterization and whole genome sequencing of a new Roseateles species, isolated from fresh water.</title>
        <authorList>
            <person name="Guliayeva D.Y."/>
            <person name="Akhremchuk A.E."/>
            <person name="Sikolenko M.A."/>
            <person name="Valentovich L.N."/>
            <person name="Sidarenka A.V."/>
        </authorList>
    </citation>
    <scope>NUCLEOTIDE SEQUENCE</scope>
    <source>
        <strain evidence="3">BIM B-1768</strain>
    </source>
</reference>
<keyword evidence="2" id="KW-0812">Transmembrane</keyword>
<keyword evidence="2" id="KW-0472">Membrane</keyword>
<accession>A0ABY6AS46</accession>
<dbReference type="Proteomes" id="UP001064933">
    <property type="component" value="Chromosome"/>
</dbReference>
<feature type="compositionally biased region" description="Low complexity" evidence="1">
    <location>
        <begin position="196"/>
        <end position="205"/>
    </location>
</feature>
<dbReference type="RefSeq" id="WP_261755791.1">
    <property type="nucleotide sequence ID" value="NZ_CP104562.2"/>
</dbReference>
<sequence>MKTPHLELGSRGSRVVAWGHGTSRAQRRLIGLSVLIGAAACVAVLVWGVSQRGQLMDLQDQLAERAARRAAPLEASASAPAMPTMTAARLDAWNAVVRQLNTAWPAVFDLLERRTPTTVALLSVEPEARRLRLRITAEARTLADLLDFAQALREDDQVSEVALVRHDTDEQNPQQPVRLTLDVALTAPAPVAAAASDVTAAAPAVRSSADKPAAPTVSDKASAPSRSLRASGARS</sequence>
<keyword evidence="4" id="KW-1185">Reference proteome</keyword>
<evidence type="ECO:0000256" key="1">
    <source>
        <dbReference type="SAM" id="MobiDB-lite"/>
    </source>
</evidence>
<evidence type="ECO:0000313" key="3">
    <source>
        <dbReference type="EMBL" id="UXH76061.1"/>
    </source>
</evidence>
<evidence type="ECO:0000313" key="4">
    <source>
        <dbReference type="Proteomes" id="UP001064933"/>
    </source>
</evidence>
<dbReference type="EMBL" id="CP104562">
    <property type="protein sequence ID" value="UXH76061.1"/>
    <property type="molecule type" value="Genomic_DNA"/>
</dbReference>
<name>A0ABY6AS46_9BURK</name>